<protein>
    <recommendedName>
        <fullName evidence="1">TIR domain-containing protein</fullName>
    </recommendedName>
</protein>
<comment type="caution">
    <text evidence="2">The sequence shown here is derived from an EMBL/GenBank/DDBJ whole genome shotgun (WGS) entry which is preliminary data.</text>
</comment>
<evidence type="ECO:0000313" key="2">
    <source>
        <dbReference type="EMBL" id="CAF1122826.1"/>
    </source>
</evidence>
<keyword evidence="5" id="KW-1185">Reference proteome</keyword>
<reference evidence="2" key="1">
    <citation type="submission" date="2021-02" db="EMBL/GenBank/DDBJ databases">
        <authorList>
            <person name="Nowell W R."/>
        </authorList>
    </citation>
    <scope>NUCLEOTIDE SEQUENCE</scope>
</reference>
<evidence type="ECO:0000259" key="1">
    <source>
        <dbReference type="Pfam" id="PF13676"/>
    </source>
</evidence>
<evidence type="ECO:0000313" key="4">
    <source>
        <dbReference type="Proteomes" id="UP000663854"/>
    </source>
</evidence>
<dbReference type="EMBL" id="CAJNOH010000784">
    <property type="protein sequence ID" value="CAF1122826.1"/>
    <property type="molecule type" value="Genomic_DNA"/>
</dbReference>
<dbReference type="Pfam" id="PF13676">
    <property type="entry name" value="TIR_2"/>
    <property type="match status" value="1"/>
</dbReference>
<evidence type="ECO:0000313" key="3">
    <source>
        <dbReference type="EMBL" id="CAF1341514.1"/>
    </source>
</evidence>
<dbReference type="Proteomes" id="UP000663870">
    <property type="component" value="Unassembled WGS sequence"/>
</dbReference>
<evidence type="ECO:0000313" key="5">
    <source>
        <dbReference type="Proteomes" id="UP000663870"/>
    </source>
</evidence>
<proteinExistence type="predicted"/>
<name>A0A814QRZ7_9BILA</name>
<dbReference type="Proteomes" id="UP000663854">
    <property type="component" value="Unassembled WGS sequence"/>
</dbReference>
<dbReference type="PANTHER" id="PTHR46270:SF2">
    <property type="entry name" value="TIR DOMAIN-CONTAINING PROTEIN"/>
    <property type="match status" value="1"/>
</dbReference>
<dbReference type="EMBL" id="CAJNOL010001350">
    <property type="protein sequence ID" value="CAF1341514.1"/>
    <property type="molecule type" value="Genomic_DNA"/>
</dbReference>
<sequence>MGKYFANKIPDTDISKYAIALGIDNPRDLIACMENTTSNTARQVIRLLYSSDQLLTMTGTEVPKDTRSVIREFAESQKGPLSNLQFIEAVNDVFRSRKSEVKREKKKENRLIASESNNNVHKHIDYQDKSHKSYSHDDKQIVYQIADQLEKNNYRIWLDRNNMYGSATRAMAHAIENSEFVFICMSDSYKQSGFCEMEANYAFQRKRCLIPLIVKGPYRADGWLGLIIANKIYTDFHKYNNFNEAYSKVIQEITRYRNKPTTKISPPINISTPIVHTIDVKPEAAARTPPMTRTLPPELRLWSTHDVNYFLEINKFEVLLPICAGMDGSTLSGLHIMCQINSYGMYESLKAELARSNASALPIATLILLSAFYSNLVKADFHPQQDYRIDLR</sequence>
<organism evidence="2 4">
    <name type="scientific">Rotaria sordida</name>
    <dbReference type="NCBI Taxonomy" id="392033"/>
    <lineage>
        <taxon>Eukaryota</taxon>
        <taxon>Metazoa</taxon>
        <taxon>Spiralia</taxon>
        <taxon>Gnathifera</taxon>
        <taxon>Rotifera</taxon>
        <taxon>Eurotatoria</taxon>
        <taxon>Bdelloidea</taxon>
        <taxon>Philodinida</taxon>
        <taxon>Philodinidae</taxon>
        <taxon>Rotaria</taxon>
    </lineage>
</organism>
<dbReference type="AlphaFoldDB" id="A0A814QRZ7"/>
<dbReference type="InterPro" id="IPR035897">
    <property type="entry name" value="Toll_tir_struct_dom_sf"/>
</dbReference>
<dbReference type="SUPFAM" id="SSF52200">
    <property type="entry name" value="Toll/Interleukin receptor TIR domain"/>
    <property type="match status" value="1"/>
</dbReference>
<accession>A0A814QRZ7</accession>
<dbReference type="PANTHER" id="PTHR46270">
    <property type="entry name" value="ARMADILLO-TYPE FOLD-RELATED"/>
    <property type="match status" value="1"/>
</dbReference>
<dbReference type="InterPro" id="IPR000157">
    <property type="entry name" value="TIR_dom"/>
</dbReference>
<dbReference type="Gene3D" id="3.40.50.10140">
    <property type="entry name" value="Toll/interleukin-1 receptor homology (TIR) domain"/>
    <property type="match status" value="1"/>
</dbReference>
<dbReference type="GO" id="GO:0007165">
    <property type="term" value="P:signal transduction"/>
    <property type="evidence" value="ECO:0007669"/>
    <property type="project" value="InterPro"/>
</dbReference>
<feature type="domain" description="TIR" evidence="1">
    <location>
        <begin position="133"/>
        <end position="248"/>
    </location>
</feature>
<gene>
    <name evidence="3" type="ORF">JXQ802_LOCUS31598</name>
    <name evidence="2" type="ORF">PYM288_LOCUS20794</name>
</gene>